<dbReference type="SMART" id="SM00249">
    <property type="entry name" value="PHD"/>
    <property type="match status" value="2"/>
</dbReference>
<protein>
    <recommendedName>
        <fullName evidence="5">Phorbol-ester/DAG-type domain-containing protein</fullName>
    </recommendedName>
</protein>
<keyword evidence="4" id="KW-0862">Zinc</keyword>
<dbReference type="PANTHER" id="PTHR46288:SF85">
    <property type="entry name" value="DC1 DOMAIN-CONTAINING PROTEIN"/>
    <property type="match status" value="1"/>
</dbReference>
<evidence type="ECO:0000259" key="5">
    <source>
        <dbReference type="PROSITE" id="PS50081"/>
    </source>
</evidence>
<dbReference type="InterPro" id="IPR004146">
    <property type="entry name" value="DC1"/>
</dbReference>
<evidence type="ECO:0000313" key="7">
    <source>
        <dbReference type="Proteomes" id="UP000813462"/>
    </source>
</evidence>
<dbReference type="InterPro" id="IPR046349">
    <property type="entry name" value="C1-like_sf"/>
</dbReference>
<dbReference type="InterPro" id="IPR002219">
    <property type="entry name" value="PKC_DAG/PE"/>
</dbReference>
<accession>A0A978UV13</accession>
<dbReference type="SUPFAM" id="SSF57889">
    <property type="entry name" value="Cysteine-rich domain"/>
    <property type="match status" value="3"/>
</dbReference>
<keyword evidence="1" id="KW-0479">Metal-binding</keyword>
<dbReference type="AlphaFoldDB" id="A0A978UV13"/>
<comment type="caution">
    <text evidence="6">The sequence shown here is derived from an EMBL/GenBank/DDBJ whole genome shotgun (WGS) entry which is preliminary data.</text>
</comment>
<dbReference type="GO" id="GO:0008270">
    <property type="term" value="F:zinc ion binding"/>
    <property type="evidence" value="ECO:0007669"/>
    <property type="project" value="UniProtKB-KW"/>
</dbReference>
<keyword evidence="3" id="KW-0863">Zinc-finger</keyword>
<evidence type="ECO:0000256" key="2">
    <source>
        <dbReference type="ARBA" id="ARBA00022737"/>
    </source>
</evidence>
<dbReference type="Pfam" id="PF03107">
    <property type="entry name" value="C1_2"/>
    <property type="match status" value="2"/>
</dbReference>
<sequence length="590" mass="68342">MQIAVLVDGIGGGVSMSNYSFHDHPLVFTETGHNGDEHQATILCHKCSEMIKTGFYYACLKCNYYLHYLCAVPSFDQLNHPSHSDHPLTLQPIDKNYRCGMCSGHYENWSYSCDLCNFSIDIYCALKTPTVAFESKEKGQHLCHKLPMKHVEIKHGKEVKCYICELPLLSQAYTCNICRYFFHKSCIELLPEPIHLKPTLMYPTHDHLLCLKRKRNEDEKTRCNACYTYCKQLVACNELAHTERYIFCCQNCNFEVHLLCGLLPCVIKHNCHIHPLTLVDSLVEDDTGEYYCDVCETERDPRICVYYCEECKFITHVYCVISEVVRILQGDCKDVELRIVGERISVVKPEHILKRVEKRINNEGLEQEEVIFLTLEMLILLTGQEQGIDLNNHLNFNALEELEEADKEGNDDLMDHLELVRRLKNFNHPTRWSKITSNELRLKTVKVGGYVITWNLAYVLKDLLDNHGDISGGDNNKLSLSFKCFIFFLVCRLLYNMSRTMVIDLTEDLLGDWYACMQFVKSKGFKVDFINYGLEQVTRAYFGLQAELEEYERHGTGKIHSSLEIKDDLVKDCMMKATKLKWKYVTDCLS</sequence>
<proteinExistence type="predicted"/>
<reference evidence="6" key="1">
    <citation type="journal article" date="2021" name="Front. Plant Sci.">
        <title>Chromosome-Scale Genome Assembly for Chinese Sour Jujube and Insights Into Its Genome Evolution and Domestication Signature.</title>
        <authorList>
            <person name="Shen L.-Y."/>
            <person name="Luo H."/>
            <person name="Wang X.-L."/>
            <person name="Wang X.-M."/>
            <person name="Qiu X.-J."/>
            <person name="Liu H."/>
            <person name="Zhou S.-S."/>
            <person name="Jia K.-H."/>
            <person name="Nie S."/>
            <person name="Bao Y.-T."/>
            <person name="Zhang R.-G."/>
            <person name="Yun Q.-Z."/>
            <person name="Chai Y.-H."/>
            <person name="Lu J.-Y."/>
            <person name="Li Y."/>
            <person name="Zhao S.-W."/>
            <person name="Mao J.-F."/>
            <person name="Jia S.-G."/>
            <person name="Mao Y.-M."/>
        </authorList>
    </citation>
    <scope>NUCLEOTIDE SEQUENCE</scope>
    <source>
        <strain evidence="6">AT0</strain>
        <tissue evidence="6">Leaf</tissue>
    </source>
</reference>
<evidence type="ECO:0000313" key="6">
    <source>
        <dbReference type="EMBL" id="KAH7518713.1"/>
    </source>
</evidence>
<dbReference type="PROSITE" id="PS50081">
    <property type="entry name" value="ZF_DAG_PE_2"/>
    <property type="match status" value="1"/>
</dbReference>
<dbReference type="PANTHER" id="PTHR46288">
    <property type="entry name" value="PHORBOL-ESTER/DAG-TYPE DOMAIN-CONTAINING PROTEIN"/>
    <property type="match status" value="1"/>
</dbReference>
<dbReference type="EMBL" id="JAEACU010000009">
    <property type="protein sequence ID" value="KAH7518713.1"/>
    <property type="molecule type" value="Genomic_DNA"/>
</dbReference>
<keyword evidence="2" id="KW-0677">Repeat</keyword>
<evidence type="ECO:0000256" key="1">
    <source>
        <dbReference type="ARBA" id="ARBA00022723"/>
    </source>
</evidence>
<dbReference type="InterPro" id="IPR001965">
    <property type="entry name" value="Znf_PHD"/>
</dbReference>
<evidence type="ECO:0000256" key="4">
    <source>
        <dbReference type="ARBA" id="ARBA00022833"/>
    </source>
</evidence>
<organism evidence="6 7">
    <name type="scientific">Ziziphus jujuba var. spinosa</name>
    <dbReference type="NCBI Taxonomy" id="714518"/>
    <lineage>
        <taxon>Eukaryota</taxon>
        <taxon>Viridiplantae</taxon>
        <taxon>Streptophyta</taxon>
        <taxon>Embryophyta</taxon>
        <taxon>Tracheophyta</taxon>
        <taxon>Spermatophyta</taxon>
        <taxon>Magnoliopsida</taxon>
        <taxon>eudicotyledons</taxon>
        <taxon>Gunneridae</taxon>
        <taxon>Pentapetalae</taxon>
        <taxon>rosids</taxon>
        <taxon>fabids</taxon>
        <taxon>Rosales</taxon>
        <taxon>Rhamnaceae</taxon>
        <taxon>Paliureae</taxon>
        <taxon>Ziziphus</taxon>
    </lineage>
</organism>
<feature type="domain" description="Phorbol-ester/DAG-type" evidence="5">
    <location>
        <begin position="143"/>
        <end position="194"/>
    </location>
</feature>
<evidence type="ECO:0000256" key="3">
    <source>
        <dbReference type="ARBA" id="ARBA00022771"/>
    </source>
</evidence>
<name>A0A978UV13_ZIZJJ</name>
<dbReference type="Gene3D" id="3.30.60.20">
    <property type="match status" value="1"/>
</dbReference>
<dbReference type="Proteomes" id="UP000813462">
    <property type="component" value="Unassembled WGS sequence"/>
</dbReference>
<gene>
    <name evidence="6" type="ORF">FEM48_Zijuj09G0200300</name>
</gene>